<keyword evidence="12" id="KW-1185">Reference proteome</keyword>
<keyword evidence="4" id="KW-0479">Metal-binding</keyword>
<dbReference type="Pfam" id="PF13193">
    <property type="entry name" value="AMP-binding_C"/>
    <property type="match status" value="1"/>
</dbReference>
<evidence type="ECO:0000256" key="2">
    <source>
        <dbReference type="ARBA" id="ARBA00005005"/>
    </source>
</evidence>
<dbReference type="InterPro" id="IPR050237">
    <property type="entry name" value="ATP-dep_AMP-bd_enzyme"/>
</dbReference>
<keyword evidence="3 11" id="KW-0436">Ligase</keyword>
<dbReference type="PANTHER" id="PTHR43767:SF8">
    <property type="entry name" value="LONG-CHAIN-FATTY-ACID--COA LIGASE"/>
    <property type="match status" value="1"/>
</dbReference>
<evidence type="ECO:0000259" key="10">
    <source>
        <dbReference type="Pfam" id="PF13193"/>
    </source>
</evidence>
<dbReference type="PANTHER" id="PTHR43767">
    <property type="entry name" value="LONG-CHAIN-FATTY-ACID--COA LIGASE"/>
    <property type="match status" value="1"/>
</dbReference>
<evidence type="ECO:0000313" key="12">
    <source>
        <dbReference type="Proteomes" id="UP001597322"/>
    </source>
</evidence>
<evidence type="ECO:0000256" key="6">
    <source>
        <dbReference type="ARBA" id="ARBA00026121"/>
    </source>
</evidence>
<dbReference type="Gene3D" id="3.30.300.30">
    <property type="match status" value="1"/>
</dbReference>
<evidence type="ECO:0000259" key="9">
    <source>
        <dbReference type="Pfam" id="PF00501"/>
    </source>
</evidence>
<dbReference type="GO" id="GO:0004467">
    <property type="term" value="F:long-chain fatty acid-CoA ligase activity"/>
    <property type="evidence" value="ECO:0007669"/>
    <property type="project" value="UniProtKB-EC"/>
</dbReference>
<evidence type="ECO:0000256" key="3">
    <source>
        <dbReference type="ARBA" id="ARBA00022598"/>
    </source>
</evidence>
<dbReference type="NCBIfam" id="NF005463">
    <property type="entry name" value="PRK07059.1"/>
    <property type="match status" value="1"/>
</dbReference>
<name>A0ABW4M4A0_9HYPH</name>
<dbReference type="InterPro" id="IPR025110">
    <property type="entry name" value="AMP-bd_C"/>
</dbReference>
<comment type="subcellular location">
    <subcellularLocation>
        <location evidence="1">Membrane</location>
        <topology evidence="1">Peripheral membrane protein</topology>
    </subcellularLocation>
</comment>
<dbReference type="InterPro" id="IPR042099">
    <property type="entry name" value="ANL_N_sf"/>
</dbReference>
<dbReference type="Proteomes" id="UP001597322">
    <property type="component" value="Unassembled WGS sequence"/>
</dbReference>
<feature type="domain" description="AMP-dependent synthetase/ligase" evidence="9">
    <location>
        <begin position="41"/>
        <end position="433"/>
    </location>
</feature>
<feature type="domain" description="AMP-binding enzyme C-terminal" evidence="10">
    <location>
        <begin position="484"/>
        <end position="558"/>
    </location>
</feature>
<dbReference type="PROSITE" id="PS00455">
    <property type="entry name" value="AMP_BINDING"/>
    <property type="match status" value="1"/>
</dbReference>
<comment type="caution">
    <text evidence="11">The sequence shown here is derived from an EMBL/GenBank/DDBJ whole genome shotgun (WGS) entry which is preliminary data.</text>
</comment>
<dbReference type="Gene3D" id="3.40.50.12780">
    <property type="entry name" value="N-terminal domain of ligase-like"/>
    <property type="match status" value="1"/>
</dbReference>
<dbReference type="InterPro" id="IPR000873">
    <property type="entry name" value="AMP-dep_synth/lig_dom"/>
</dbReference>
<evidence type="ECO:0000313" key="11">
    <source>
        <dbReference type="EMBL" id="MFD1745258.1"/>
    </source>
</evidence>
<dbReference type="InterPro" id="IPR045851">
    <property type="entry name" value="AMP-bd_C_sf"/>
</dbReference>
<evidence type="ECO:0000256" key="8">
    <source>
        <dbReference type="ARBA" id="ARBA00042773"/>
    </source>
</evidence>
<evidence type="ECO:0000256" key="4">
    <source>
        <dbReference type="ARBA" id="ARBA00022723"/>
    </source>
</evidence>
<reference evidence="12" key="1">
    <citation type="journal article" date="2019" name="Int. J. Syst. Evol. Microbiol.">
        <title>The Global Catalogue of Microorganisms (GCM) 10K type strain sequencing project: providing services to taxonomists for standard genome sequencing and annotation.</title>
        <authorList>
            <consortium name="The Broad Institute Genomics Platform"/>
            <consortium name="The Broad Institute Genome Sequencing Center for Infectious Disease"/>
            <person name="Wu L."/>
            <person name="Ma J."/>
        </authorList>
    </citation>
    <scope>NUCLEOTIDE SEQUENCE [LARGE SCALE GENOMIC DNA]</scope>
    <source>
        <strain evidence="12">CG52</strain>
    </source>
</reference>
<dbReference type="RefSeq" id="WP_377398602.1">
    <property type="nucleotide sequence ID" value="NZ_JBHUEQ010000013.1"/>
</dbReference>
<keyword evidence="5" id="KW-0472">Membrane</keyword>
<dbReference type="EC" id="6.2.1.3" evidence="6"/>
<sequence>MNEVSHISMDAPQRKIWLASYPPTVPAELPPLTHKSIVQLFEESCARFADRTAFSSMDKALTFRALEQESRKVGAWLQAQGLSKGDRVAVMMPNILQNPVVVYGILRAGYVVVNVNPLYTPRELEHQLKDSNAKIIFVLENFAHTVEQVVHKTELRKVVVTTMGDMLGLKGHIVNFVVRKVKKLVPAWNIPSAIPFKRMLADGKERVLAPADRGLDDIAFLQYTGGTTGVSKGAMLTHRNLLSNKDQMSYWLETAFIKRERPQVMTFLCALPLYHIFALTVNSLMGVAIGGHNILIANPRDLPSLVKDMQKHKIHVFPGLNTLFNALLNNPDFPKVDHSSMLMVFGGGMAVQRPVAERWHKMTGCPITEGYGLSETSPVATVNRIDTEEFTGTIGLPVPSTEVTIRDEDGNDLIYGEVGEICIRGPQVTPGYWNRPDETAKVMTADGYFRSGDMGYMDERGYIKIVDRKKDMILVSGFNVYPNEVEEVAAMHPGVLECAAIGIPDANSGEAVKLVVVKRDPALTEADLKAHCAENLTNYKRPKHIEFRTELPKSNVGKILRRELRDKT</sequence>
<gene>
    <name evidence="11" type="ORF">ACFSE1_07280</name>
</gene>
<protein>
    <recommendedName>
        <fullName evidence="7">Long-chain-fatty-acid--CoA ligase</fullName>
        <ecNumber evidence="6">6.2.1.3</ecNumber>
    </recommendedName>
    <alternativeName>
        <fullName evidence="8">Long-chain acyl-CoA synthetase</fullName>
    </alternativeName>
</protein>
<organism evidence="11 12">
    <name type="scientific">Rhizobium helianthi</name>
    <dbReference type="NCBI Taxonomy" id="1132695"/>
    <lineage>
        <taxon>Bacteria</taxon>
        <taxon>Pseudomonadati</taxon>
        <taxon>Pseudomonadota</taxon>
        <taxon>Alphaproteobacteria</taxon>
        <taxon>Hyphomicrobiales</taxon>
        <taxon>Rhizobiaceae</taxon>
        <taxon>Rhizobium/Agrobacterium group</taxon>
        <taxon>Rhizobium</taxon>
    </lineage>
</organism>
<dbReference type="EMBL" id="JBHUEQ010000013">
    <property type="protein sequence ID" value="MFD1745258.1"/>
    <property type="molecule type" value="Genomic_DNA"/>
</dbReference>
<dbReference type="Pfam" id="PF00501">
    <property type="entry name" value="AMP-binding"/>
    <property type="match status" value="1"/>
</dbReference>
<evidence type="ECO:0000256" key="1">
    <source>
        <dbReference type="ARBA" id="ARBA00004170"/>
    </source>
</evidence>
<dbReference type="InterPro" id="IPR020845">
    <property type="entry name" value="AMP-binding_CS"/>
</dbReference>
<comment type="pathway">
    <text evidence="2">Lipid metabolism; fatty acid beta-oxidation.</text>
</comment>
<dbReference type="CDD" id="cd05936">
    <property type="entry name" value="FC-FACS_FadD_like"/>
    <property type="match status" value="1"/>
</dbReference>
<evidence type="ECO:0000256" key="5">
    <source>
        <dbReference type="ARBA" id="ARBA00023136"/>
    </source>
</evidence>
<accession>A0ABW4M4A0</accession>
<dbReference type="SUPFAM" id="SSF56801">
    <property type="entry name" value="Acetyl-CoA synthetase-like"/>
    <property type="match status" value="1"/>
</dbReference>
<proteinExistence type="predicted"/>
<evidence type="ECO:0000256" key="7">
    <source>
        <dbReference type="ARBA" id="ARBA00039545"/>
    </source>
</evidence>